<dbReference type="InterPro" id="IPR019619">
    <property type="entry name" value="DUF2490"/>
</dbReference>
<keyword evidence="2" id="KW-1185">Reference proteome</keyword>
<sequence length="251" mass="29823">MRGASRISFRLKSVSVITSRYAIALLMLSPTVLKAQRQTIYTNGVWLCHFGNIHLNNRLTIVSETELHLKQWVQRWNEQVLDLGLSDKLTDKWRVGAGLGLYRGAQYFDEFFFKNEWRGWQEVNYTLKGKWVFWQRMRVEERWIQGVKNGQKMNSYDYVTRMRYRTELQKPLRGGRVAPVIGNEFMASPGYWNSNRFLDQNRTWVGVNLKVSRTVALQTQYMKIFQWRANNTLEDQNIFRVNIVQHFNQKG</sequence>
<evidence type="ECO:0000313" key="2">
    <source>
        <dbReference type="Proteomes" id="UP000321204"/>
    </source>
</evidence>
<dbReference type="EMBL" id="CP042433">
    <property type="protein sequence ID" value="QEC55893.1"/>
    <property type="molecule type" value="Genomic_DNA"/>
</dbReference>
<gene>
    <name evidence="1" type="ORF">FSB75_08290</name>
</gene>
<reference evidence="1 2" key="1">
    <citation type="journal article" date="2015" name="Int. J. Syst. Evol. Microbiol.">
        <title>Flavisolibacter ginsenosidimutans sp. nov., with ginsenoside-converting activity isolated from soil used for cultivating ginseng.</title>
        <authorList>
            <person name="Zhao Y."/>
            <person name="Liu Q."/>
            <person name="Kang M.S."/>
            <person name="Jin F."/>
            <person name="Yu H."/>
            <person name="Im W.T."/>
        </authorList>
    </citation>
    <scope>NUCLEOTIDE SEQUENCE [LARGE SCALE GENOMIC DNA]</scope>
    <source>
        <strain evidence="1 2">Gsoil 636</strain>
    </source>
</reference>
<accession>A0A5B8UHA2</accession>
<dbReference type="RefSeq" id="WP_146785479.1">
    <property type="nucleotide sequence ID" value="NZ_BAABIO010000001.1"/>
</dbReference>
<evidence type="ECO:0000313" key="1">
    <source>
        <dbReference type="EMBL" id="QEC55893.1"/>
    </source>
</evidence>
<organism evidence="1 2">
    <name type="scientific">Flavisolibacter ginsenosidimutans</name>
    <dbReference type="NCBI Taxonomy" id="661481"/>
    <lineage>
        <taxon>Bacteria</taxon>
        <taxon>Pseudomonadati</taxon>
        <taxon>Bacteroidota</taxon>
        <taxon>Chitinophagia</taxon>
        <taxon>Chitinophagales</taxon>
        <taxon>Chitinophagaceae</taxon>
        <taxon>Flavisolibacter</taxon>
    </lineage>
</organism>
<dbReference type="KEGG" id="fgg:FSB75_08290"/>
<dbReference type="OrthoDB" id="1118734at2"/>
<proteinExistence type="predicted"/>
<protein>
    <submittedName>
        <fullName evidence="1">DUF2490 domain-containing protein</fullName>
    </submittedName>
</protein>
<dbReference type="AlphaFoldDB" id="A0A5B8UHA2"/>
<dbReference type="Proteomes" id="UP000321204">
    <property type="component" value="Chromosome"/>
</dbReference>
<dbReference type="Pfam" id="PF10677">
    <property type="entry name" value="DUF2490"/>
    <property type="match status" value="1"/>
</dbReference>
<name>A0A5B8UHA2_9BACT</name>